<evidence type="ECO:0000313" key="2">
    <source>
        <dbReference type="Proteomes" id="UP000008917"/>
    </source>
</evidence>
<dbReference type="OrthoDB" id="9959336at2"/>
<dbReference type="STRING" id="595537.Varpa_1993"/>
<protein>
    <recommendedName>
        <fullName evidence="3">Helix-turn-helix domain-containing protein</fullName>
    </recommendedName>
</protein>
<evidence type="ECO:0008006" key="3">
    <source>
        <dbReference type="Google" id="ProtNLM"/>
    </source>
</evidence>
<reference evidence="1 2" key="2">
    <citation type="journal article" date="2013" name="Genome Announc.">
        <title>Genome of the Root-Associated Plant Growth-Promoting Bacterium Variovorax paradoxus Strain EPS.</title>
        <authorList>
            <person name="Han J.I."/>
            <person name="Spain J.C."/>
            <person name="Leadbetter J.R."/>
            <person name="Ovchinnikova G."/>
            <person name="Goodwin L.A."/>
            <person name="Han C.S."/>
            <person name="Woyke T."/>
            <person name="Davenport K.W."/>
            <person name="Orwin P.M."/>
        </authorList>
    </citation>
    <scope>NUCLEOTIDE SEQUENCE [LARGE SCALE GENOMIC DNA]</scope>
    <source>
        <strain evidence="1 2">EPS</strain>
    </source>
</reference>
<organism evidence="1 2">
    <name type="scientific">Variovorax paradoxus (strain EPS)</name>
    <dbReference type="NCBI Taxonomy" id="595537"/>
    <lineage>
        <taxon>Bacteria</taxon>
        <taxon>Pseudomonadati</taxon>
        <taxon>Pseudomonadota</taxon>
        <taxon>Betaproteobacteria</taxon>
        <taxon>Burkholderiales</taxon>
        <taxon>Comamonadaceae</taxon>
        <taxon>Variovorax</taxon>
    </lineage>
</organism>
<dbReference type="AlphaFoldDB" id="E6V9R3"/>
<dbReference type="EMBL" id="CP002417">
    <property type="protein sequence ID" value="ADU36201.1"/>
    <property type="molecule type" value="Genomic_DNA"/>
</dbReference>
<proteinExistence type="predicted"/>
<evidence type="ECO:0000313" key="1">
    <source>
        <dbReference type="EMBL" id="ADU36201.1"/>
    </source>
</evidence>
<dbReference type="Proteomes" id="UP000008917">
    <property type="component" value="Chromosome"/>
</dbReference>
<sequence length="100" mass="11428">MSVSETSAEAYRSLSPSLYLSPKEEQVMRLFRPGVSLSRQQISQKARMPINGVCGRVDSLLAARRLEERGFRIDPKTNKRQKLLRIPQPDQARLFPEVES</sequence>
<dbReference type="RefSeq" id="WP_013540439.1">
    <property type="nucleotide sequence ID" value="NC_014931.1"/>
</dbReference>
<gene>
    <name evidence="1" type="ordered locus">Varpa_1993</name>
</gene>
<accession>E6V9R3</accession>
<dbReference type="HOGENOM" id="CLU_2304834_0_0_4"/>
<dbReference type="KEGG" id="vpe:Varpa_1993"/>
<reference evidence="2" key="1">
    <citation type="submission" date="2010-12" db="EMBL/GenBank/DDBJ databases">
        <title>Complete sequence of Variovorax paradoxus EPS.</title>
        <authorList>
            <consortium name="US DOE Joint Genome Institute"/>
            <person name="Lucas S."/>
            <person name="Copeland A."/>
            <person name="Lapidus A."/>
            <person name="Cheng J.-F."/>
            <person name="Goodwin L."/>
            <person name="Pitluck S."/>
            <person name="Teshima H."/>
            <person name="Detter J.C."/>
            <person name="Han C."/>
            <person name="Tapia R."/>
            <person name="Land M."/>
            <person name="Hauser L."/>
            <person name="Kyrpides N."/>
            <person name="Ivanova N."/>
            <person name="Ovchinnikova G."/>
            <person name="Orwin P."/>
            <person name="Han J.-I.G."/>
            <person name="Woyke T."/>
        </authorList>
    </citation>
    <scope>NUCLEOTIDE SEQUENCE [LARGE SCALE GENOMIC DNA]</scope>
    <source>
        <strain evidence="2">EPS</strain>
    </source>
</reference>
<name>E6V9R3_VARPE</name>